<dbReference type="PANTHER" id="PTHR47080:SF1">
    <property type="entry name" value="CHROMOSOME 16 OPEN READING FRAME 96"/>
    <property type="match status" value="1"/>
</dbReference>
<keyword evidence="2" id="KW-0175">Coiled coil</keyword>
<dbReference type="GO" id="GO:0016491">
    <property type="term" value="F:oxidoreductase activity"/>
    <property type="evidence" value="ECO:0007669"/>
    <property type="project" value="UniProtKB-KW"/>
</dbReference>
<dbReference type="SUPFAM" id="SSF53098">
    <property type="entry name" value="Ribonuclease H-like"/>
    <property type="match status" value="1"/>
</dbReference>
<feature type="region of interest" description="Disordered" evidence="3">
    <location>
        <begin position="322"/>
        <end position="362"/>
    </location>
</feature>
<dbReference type="Pfam" id="PF16043">
    <property type="entry name" value="DUF4795"/>
    <property type="match status" value="1"/>
</dbReference>
<dbReference type="Gene3D" id="3.30.420.10">
    <property type="entry name" value="Ribonuclease H-like superfamily/Ribonuclease H"/>
    <property type="match status" value="1"/>
</dbReference>
<evidence type="ECO:0000313" key="7">
    <source>
        <dbReference type="Proteomes" id="UP000225706"/>
    </source>
</evidence>
<dbReference type="InterPro" id="IPR043143">
    <property type="entry name" value="Mal/L-sulf/L-lact_DH-like_NADP"/>
</dbReference>
<accession>A0A2B4RXU1</accession>
<dbReference type="InterPro" id="IPR036397">
    <property type="entry name" value="RNaseH_sf"/>
</dbReference>
<dbReference type="InterPro" id="IPR032013">
    <property type="entry name" value="DUF4795"/>
</dbReference>
<gene>
    <name evidence="6" type="primary">SPAC2C4.08</name>
    <name evidence="6" type="ORF">AWC38_SpisGene14476</name>
</gene>
<feature type="compositionally biased region" description="Polar residues" evidence="3">
    <location>
        <begin position="340"/>
        <end position="350"/>
    </location>
</feature>
<dbReference type="OrthoDB" id="5964050at2759"/>
<evidence type="ECO:0000256" key="3">
    <source>
        <dbReference type="SAM" id="MobiDB-lite"/>
    </source>
</evidence>
<proteinExistence type="predicted"/>
<dbReference type="InterPro" id="IPR003767">
    <property type="entry name" value="Malate/L-lactate_DH-like"/>
</dbReference>
<dbReference type="InterPro" id="IPR012337">
    <property type="entry name" value="RNaseH-like_sf"/>
</dbReference>
<dbReference type="InterPro" id="IPR048519">
    <property type="entry name" value="Gfd2/YDR514C-like_C"/>
</dbReference>
<name>A0A2B4RXU1_STYPI</name>
<keyword evidence="1" id="KW-0560">Oxidoreductase</keyword>
<evidence type="ECO:0000313" key="6">
    <source>
        <dbReference type="EMBL" id="PFX21062.1"/>
    </source>
</evidence>
<dbReference type="EMBL" id="LSMT01000293">
    <property type="protein sequence ID" value="PFX21062.1"/>
    <property type="molecule type" value="Genomic_DNA"/>
</dbReference>
<dbReference type="InterPro" id="IPR036111">
    <property type="entry name" value="Mal/L-sulfo/L-lacto_DH-like_sf"/>
</dbReference>
<feature type="coiled-coil region" evidence="2">
    <location>
        <begin position="461"/>
        <end position="533"/>
    </location>
</feature>
<dbReference type="Gene3D" id="3.30.1370.60">
    <property type="entry name" value="Hypothetical oxidoreductase yiak, domain 2"/>
    <property type="match status" value="1"/>
</dbReference>
<feature type="region of interest" description="Disordered" evidence="3">
    <location>
        <begin position="64"/>
        <end position="100"/>
    </location>
</feature>
<dbReference type="Pfam" id="PF21762">
    <property type="entry name" value="DEDDh_C"/>
    <property type="match status" value="1"/>
</dbReference>
<feature type="coiled-coil region" evidence="2">
    <location>
        <begin position="602"/>
        <end position="629"/>
    </location>
</feature>
<comment type="caution">
    <text evidence="6">The sequence shown here is derived from an EMBL/GenBank/DDBJ whole genome shotgun (WGS) entry which is preliminary data.</text>
</comment>
<dbReference type="GO" id="GO:0003676">
    <property type="term" value="F:nucleic acid binding"/>
    <property type="evidence" value="ECO:0007669"/>
    <property type="project" value="InterPro"/>
</dbReference>
<dbReference type="Proteomes" id="UP000225706">
    <property type="component" value="Unassembled WGS sequence"/>
</dbReference>
<dbReference type="SUPFAM" id="SSF89733">
    <property type="entry name" value="L-sulfolactate dehydrogenase-like"/>
    <property type="match status" value="1"/>
</dbReference>
<reference evidence="7" key="1">
    <citation type="journal article" date="2017" name="bioRxiv">
        <title>Comparative analysis of the genomes of Stylophora pistillata and Acropora digitifera provides evidence for extensive differences between species of corals.</title>
        <authorList>
            <person name="Voolstra C.R."/>
            <person name="Li Y."/>
            <person name="Liew Y.J."/>
            <person name="Baumgarten S."/>
            <person name="Zoccola D."/>
            <person name="Flot J.-F."/>
            <person name="Tambutte S."/>
            <person name="Allemand D."/>
            <person name="Aranda M."/>
        </authorList>
    </citation>
    <scope>NUCLEOTIDE SEQUENCE [LARGE SCALE GENOMIC DNA]</scope>
</reference>
<dbReference type="STRING" id="50429.A0A2B4RXU1"/>
<evidence type="ECO:0000259" key="4">
    <source>
        <dbReference type="Pfam" id="PF16043"/>
    </source>
</evidence>
<feature type="domain" description="Gfd2/YDR514C-like C-terminal" evidence="5">
    <location>
        <begin position="829"/>
        <end position="988"/>
    </location>
</feature>
<evidence type="ECO:0000259" key="5">
    <source>
        <dbReference type="Pfam" id="PF21762"/>
    </source>
</evidence>
<evidence type="ECO:0000256" key="2">
    <source>
        <dbReference type="SAM" id="Coils"/>
    </source>
</evidence>
<sequence>MGAETDLHRLVDLALRSPDAGVVNFNHLHSLLHAILNHIGLSYDPQNGVLNTQLAAAHVEGKDKSTSFEQLNGPGKKISDADNSNRDDNRRDQTTSQLDQRSNFDSLQMRQQNLENKVQELEDRLKILDNLPSTQFIIEQAQKDLGVTQENVSNQNVLSGMWQFMKFNRRLQATEEGIDRVMTILNEFLGSDGKGIAGVKGEVEDIASELRNLKERFLGQKPLQDDNLGENLSEGKSDDTKNSQLLQQQLHSLEKQLKDKFVAKDDLSVYVKWPALEEALNVRKSDFEKKSKEDGGVLDKEQGFVLGKEQGSVLEKAFDHFESENKASDTESDGRPQSAPVPSTQQTPVQTPEVPKTAFTRSTQVNIQEMPLVADHPSQEMVECLRQIGELSDKHNVVEKKIMNVMEAQEEIAGELAKVEETLPQKISKEDLHIPDDLQDQLALLKQGLEFLNTNQDLVALAEIKKMAQDNKEHIEALKRELAILARQSKQQPAFTGVVSQSPAVDSSVLDAIREHLNELQTQQEKLAIATDRQTSEVVGDLSRKQEHIEALYNYVEKLQESKADKENVAMEMDIKADKASLDSKVNISTFDNTFSMLDEGLREALQKMDDYMNEEMALKQALKQLSVDMSEKMDGQAFQALKNYLERRIADVQKSRNMIAAEAKVDFSDAAGFRRPIKFNCISCSRPVELPLRGPLQANLPAPRGVRTKRSKGPYLSYEMDQGHCFIAVNPKVYTDGFEDRMQASMDQYRNLEPAEGETAVFVAGDPEREHMRKVGQDGGIHYHENVLKSMVSSLISLKIFTARREEAKKHLNMLRDSLKSKPYPRVMAFDVETYEYDKVTVLEVGYVIAKIDKPEEQETFHYIIEENLHFSNKDFVPDNRERFKFGTSKRVSLVEAAEKFQKHIADIDFLVTHAGHNDEQYLAGCGISLTGKEIFDTQMLAMALLTGGPQTYSLKRLLGDLAIEYDEEVLHNAGNDAVYTLKAFLGLYKKN</sequence>
<dbReference type="AlphaFoldDB" id="A0A2B4RXU1"/>
<feature type="domain" description="DUF4795" evidence="4">
    <location>
        <begin position="505"/>
        <end position="716"/>
    </location>
</feature>
<feature type="compositionally biased region" description="Basic and acidic residues" evidence="3">
    <location>
        <begin position="77"/>
        <end position="93"/>
    </location>
</feature>
<feature type="compositionally biased region" description="Basic and acidic residues" evidence="3">
    <location>
        <begin position="322"/>
        <end position="334"/>
    </location>
</feature>
<protein>
    <submittedName>
        <fullName evidence="6">Putative nucleolar protein C2C4.08</fullName>
    </submittedName>
</protein>
<dbReference type="PANTHER" id="PTHR47080">
    <property type="entry name" value="CHROMOSOME 16 OPEN READING FRAME 96"/>
    <property type="match status" value="1"/>
</dbReference>
<organism evidence="6 7">
    <name type="scientific">Stylophora pistillata</name>
    <name type="common">Smooth cauliflower coral</name>
    <dbReference type="NCBI Taxonomy" id="50429"/>
    <lineage>
        <taxon>Eukaryota</taxon>
        <taxon>Metazoa</taxon>
        <taxon>Cnidaria</taxon>
        <taxon>Anthozoa</taxon>
        <taxon>Hexacorallia</taxon>
        <taxon>Scleractinia</taxon>
        <taxon>Astrocoeniina</taxon>
        <taxon>Pocilloporidae</taxon>
        <taxon>Stylophora</taxon>
    </lineage>
</organism>
<dbReference type="Pfam" id="PF02615">
    <property type="entry name" value="Ldh_2"/>
    <property type="match status" value="1"/>
</dbReference>
<keyword evidence="7" id="KW-1185">Reference proteome</keyword>
<feature type="coiled-coil region" evidence="2">
    <location>
        <begin position="104"/>
        <end position="131"/>
    </location>
</feature>
<evidence type="ECO:0000256" key="1">
    <source>
        <dbReference type="ARBA" id="ARBA00023002"/>
    </source>
</evidence>